<dbReference type="AlphaFoldDB" id="A0A1R2BQS5"/>
<dbReference type="OrthoDB" id="7788754at2759"/>
<feature type="domain" description="PAC" evidence="2">
    <location>
        <begin position="756"/>
        <end position="808"/>
    </location>
</feature>
<accession>A0A1R2BQS5</accession>
<dbReference type="Proteomes" id="UP000187209">
    <property type="component" value="Unassembled WGS sequence"/>
</dbReference>
<sequence length="832" mass="96865">MTESAYTQIIRFKNSGEIELTTEGIQLFQALPKPIGIVSILGPPSTGKSTFAKKLSGSSRSQEISRTQGIWAFTDIIKVIKRDKDGTEHKADILIIDCEPIISRLDQNKTRGLEILTLACLISSHIVYYDNRAIHTQNMQDLGIFAELPNMIEIHKHMDSFKALHEYMPVLTWVIHGPDIKAPEESASSYLEKILSLQSNSDPSKIKTAIKSFFKSRNCFNVLSNNKIQYHRLVEYIQQTTPNKSILGLNITGSILCSMIQNYFLRLQNKKLVIIQSAFNKAVATEARKNIEKLYVGYLESMGNIEDKLPCNDEELWVDHSENTKKMIEKYNGIMSEYSGCEEVDIEKNTILHRTTNFYEELKEANMRKSQELCRELFRKAFEPVKKTEFFIEDLSENEAKMLNGLKNYSEKALGPGCLKVALEEFSQMIPFFCRHIREVKIQHENTIEDLQQEVESLKKTRDKARQNEKKIKEILDETIKNYESQISNKDKIISEMQNSFNTKQSAAESKVKTLTRELKALHQELDHIQKEKQLLISMEKEAFSCKIDEYEDIISKLKDQIQILQSKHTDFKAYHEKSLSEKDDEIFELKQKEKYSESVTESLQDFSILSSLRRDINEMFILLETEQANNNKYAGQMDKVSAIQNEFNKFRLKEIENKNRLTEEYEEKISLLKDEIDDLTYQLNTLKTKKTKEKSVKKVIKQQQNDEILTKTCDLEKDNLRLKEKNIILQEFLDKRDEQIKGLYDVIETWKIKAQEIQYDLEDKQNELKKVKVDVIEMRDDNDILIGLMGYSLEISQKKRNIQAISLKQIANLQNRMRVVKIFKKFGIPFD</sequence>
<evidence type="ECO:0000313" key="3">
    <source>
        <dbReference type="EMBL" id="OMJ79128.1"/>
    </source>
</evidence>
<dbReference type="PANTHER" id="PTHR10751">
    <property type="entry name" value="GUANYLATE BINDING PROTEIN"/>
    <property type="match status" value="1"/>
</dbReference>
<feature type="coiled-coil region" evidence="1">
    <location>
        <begin position="392"/>
        <end position="568"/>
    </location>
</feature>
<protein>
    <recommendedName>
        <fullName evidence="2">PAC domain-containing protein</fullName>
    </recommendedName>
</protein>
<keyword evidence="4" id="KW-1185">Reference proteome</keyword>
<dbReference type="InterPro" id="IPR027417">
    <property type="entry name" value="P-loop_NTPase"/>
</dbReference>
<reference evidence="3 4" key="1">
    <citation type="submission" date="2016-11" db="EMBL/GenBank/DDBJ databases">
        <title>The macronuclear genome of Stentor coeruleus: a giant cell with tiny introns.</title>
        <authorList>
            <person name="Slabodnick M."/>
            <person name="Ruby J.G."/>
            <person name="Reiff S.B."/>
            <person name="Swart E.C."/>
            <person name="Gosai S."/>
            <person name="Prabakaran S."/>
            <person name="Witkowska E."/>
            <person name="Larue G.E."/>
            <person name="Fisher S."/>
            <person name="Freeman R.M."/>
            <person name="Gunawardena J."/>
            <person name="Chu W."/>
            <person name="Stover N.A."/>
            <person name="Gregory B.D."/>
            <person name="Nowacki M."/>
            <person name="Derisi J."/>
            <person name="Roy S.W."/>
            <person name="Marshall W.F."/>
            <person name="Sood P."/>
        </authorList>
    </citation>
    <scope>NUCLEOTIDE SEQUENCE [LARGE SCALE GENOMIC DNA]</scope>
    <source>
        <strain evidence="3">WM001</strain>
    </source>
</reference>
<evidence type="ECO:0000259" key="2">
    <source>
        <dbReference type="PROSITE" id="PS50113"/>
    </source>
</evidence>
<evidence type="ECO:0000313" key="4">
    <source>
        <dbReference type="Proteomes" id="UP000187209"/>
    </source>
</evidence>
<name>A0A1R2BQS5_9CILI</name>
<dbReference type="InterPro" id="IPR015894">
    <property type="entry name" value="Guanylate-bd_N"/>
</dbReference>
<gene>
    <name evidence="3" type="ORF">SteCoe_20919</name>
</gene>
<dbReference type="GO" id="GO:0005525">
    <property type="term" value="F:GTP binding"/>
    <property type="evidence" value="ECO:0007669"/>
    <property type="project" value="InterPro"/>
</dbReference>
<comment type="caution">
    <text evidence="3">The sequence shown here is derived from an EMBL/GenBank/DDBJ whole genome shotgun (WGS) entry which is preliminary data.</text>
</comment>
<feature type="coiled-coil region" evidence="1">
    <location>
        <begin position="748"/>
        <end position="782"/>
    </location>
</feature>
<organism evidence="3 4">
    <name type="scientific">Stentor coeruleus</name>
    <dbReference type="NCBI Taxonomy" id="5963"/>
    <lineage>
        <taxon>Eukaryota</taxon>
        <taxon>Sar</taxon>
        <taxon>Alveolata</taxon>
        <taxon>Ciliophora</taxon>
        <taxon>Postciliodesmatophora</taxon>
        <taxon>Heterotrichea</taxon>
        <taxon>Heterotrichida</taxon>
        <taxon>Stentoridae</taxon>
        <taxon>Stentor</taxon>
    </lineage>
</organism>
<keyword evidence="1" id="KW-0175">Coiled coil</keyword>
<proteinExistence type="predicted"/>
<dbReference type="InterPro" id="IPR000700">
    <property type="entry name" value="PAS-assoc_C"/>
</dbReference>
<dbReference type="PROSITE" id="PS50113">
    <property type="entry name" value="PAC"/>
    <property type="match status" value="1"/>
</dbReference>
<feature type="coiled-coil region" evidence="1">
    <location>
        <begin position="656"/>
        <end position="690"/>
    </location>
</feature>
<dbReference type="SUPFAM" id="SSF52540">
    <property type="entry name" value="P-loop containing nucleoside triphosphate hydrolases"/>
    <property type="match status" value="1"/>
</dbReference>
<dbReference type="Gene3D" id="3.40.50.300">
    <property type="entry name" value="P-loop containing nucleotide triphosphate hydrolases"/>
    <property type="match status" value="1"/>
</dbReference>
<dbReference type="EMBL" id="MPUH01000486">
    <property type="protein sequence ID" value="OMJ79128.1"/>
    <property type="molecule type" value="Genomic_DNA"/>
</dbReference>
<evidence type="ECO:0000256" key="1">
    <source>
        <dbReference type="SAM" id="Coils"/>
    </source>
</evidence>
<dbReference type="Pfam" id="PF02263">
    <property type="entry name" value="GBP"/>
    <property type="match status" value="1"/>
</dbReference>
<dbReference type="GO" id="GO:0003924">
    <property type="term" value="F:GTPase activity"/>
    <property type="evidence" value="ECO:0007669"/>
    <property type="project" value="InterPro"/>
</dbReference>